<feature type="transmembrane region" description="Helical" evidence="1">
    <location>
        <begin position="430"/>
        <end position="452"/>
    </location>
</feature>
<dbReference type="GO" id="GO:0016020">
    <property type="term" value="C:membrane"/>
    <property type="evidence" value="ECO:0007669"/>
    <property type="project" value="InterPro"/>
</dbReference>
<gene>
    <name evidence="4" type="ORF">L596_003080</name>
</gene>
<dbReference type="InterPro" id="IPR036734">
    <property type="entry name" value="Neur_chan_lig-bd_sf"/>
</dbReference>
<evidence type="ECO:0000313" key="5">
    <source>
        <dbReference type="Proteomes" id="UP000298663"/>
    </source>
</evidence>
<name>A0A4V6I7W1_STECR</name>
<dbReference type="InterPro" id="IPR006202">
    <property type="entry name" value="Neur_chan_lig-bd"/>
</dbReference>
<proteinExistence type="predicted"/>
<feature type="domain" description="Neurotransmitter-gated ion-channel ligand-binding" evidence="3">
    <location>
        <begin position="67"/>
        <end position="236"/>
    </location>
</feature>
<feature type="transmembrane region" description="Helical" evidence="1">
    <location>
        <begin position="311"/>
        <end position="332"/>
    </location>
</feature>
<evidence type="ECO:0000313" key="4">
    <source>
        <dbReference type="EMBL" id="TMS35753.1"/>
    </source>
</evidence>
<dbReference type="Proteomes" id="UP000298663">
    <property type="component" value="Unassembled WGS sequence"/>
</dbReference>
<keyword evidence="1" id="KW-1133">Transmembrane helix</keyword>
<feature type="chain" id="PRO_5020842580" description="Neurotransmitter-gated ion-channel ligand-binding domain-containing protein" evidence="2">
    <location>
        <begin position="24"/>
        <end position="455"/>
    </location>
</feature>
<dbReference type="OrthoDB" id="5975154at2759"/>
<sequence>MLRFGRSELFVFLLLSWYKEVNSGFISSCVYKTNHTDIAKVLGEKQDLPEDCIYYYLVDREQKRTGDGYHLLLQPPPTEDRINVTVDDVLIRTVDLLQRTSSQFNLHGDISISWHDDRLSWDESEFSDIQIFNLHDAHHIWTPQFGDETACTMQSGCMSKINDVEISSSGTVSARVTFRYPTFCTINYYRYPEETNDCCLFLSNSEDNHDIKYNIHTRAKQSVEKQVAVSKVEQEPGVTVVTTVDSSVWTVEDRTIDVAKIAGVRSEFLRLCVHAVKRMSTLRMALRVPVTIATMLMLVAPLFGDLKTQSYVKLVTLCLQTMCFLFLCSIAPENGFGGIKPKIYTFYEFLFVLSLISVMVTLMALALSRVRRTVPPMHGLYLTAKLLNKFLCCIEPDDSIAYERQFDELPEARAANPHPERDYTMEWRHIYIAGNNLFSGISFTMFVLLTVFDIV</sequence>
<evidence type="ECO:0000256" key="2">
    <source>
        <dbReference type="SAM" id="SignalP"/>
    </source>
</evidence>
<dbReference type="GO" id="GO:0005230">
    <property type="term" value="F:extracellular ligand-gated monoatomic ion channel activity"/>
    <property type="evidence" value="ECO:0007669"/>
    <property type="project" value="InterPro"/>
</dbReference>
<reference evidence="4 5" key="1">
    <citation type="journal article" date="2015" name="Genome Biol.">
        <title>Comparative genomics of Steinernema reveals deeply conserved gene regulatory networks.</title>
        <authorList>
            <person name="Dillman A.R."/>
            <person name="Macchietto M."/>
            <person name="Porter C.F."/>
            <person name="Rogers A."/>
            <person name="Williams B."/>
            <person name="Antoshechkin I."/>
            <person name="Lee M.M."/>
            <person name="Goodwin Z."/>
            <person name="Lu X."/>
            <person name="Lewis E.E."/>
            <person name="Goodrich-Blair H."/>
            <person name="Stock S.P."/>
            <person name="Adams B.J."/>
            <person name="Sternberg P.W."/>
            <person name="Mortazavi A."/>
        </authorList>
    </citation>
    <scope>NUCLEOTIDE SEQUENCE [LARGE SCALE GENOMIC DNA]</scope>
    <source>
        <strain evidence="4 5">ALL</strain>
    </source>
</reference>
<evidence type="ECO:0000256" key="1">
    <source>
        <dbReference type="SAM" id="Phobius"/>
    </source>
</evidence>
<keyword evidence="5" id="KW-1185">Reference proteome</keyword>
<protein>
    <recommendedName>
        <fullName evidence="3">Neurotransmitter-gated ion-channel ligand-binding domain-containing protein</fullName>
    </recommendedName>
</protein>
<organism evidence="4 5">
    <name type="scientific">Steinernema carpocapsae</name>
    <name type="common">Entomopathogenic nematode</name>
    <dbReference type="NCBI Taxonomy" id="34508"/>
    <lineage>
        <taxon>Eukaryota</taxon>
        <taxon>Metazoa</taxon>
        <taxon>Ecdysozoa</taxon>
        <taxon>Nematoda</taxon>
        <taxon>Chromadorea</taxon>
        <taxon>Rhabditida</taxon>
        <taxon>Tylenchina</taxon>
        <taxon>Panagrolaimomorpha</taxon>
        <taxon>Strongyloidoidea</taxon>
        <taxon>Steinernematidae</taxon>
        <taxon>Steinernema</taxon>
    </lineage>
</organism>
<comment type="caution">
    <text evidence="4">The sequence shown here is derived from an EMBL/GenBank/DDBJ whole genome shotgun (WGS) entry which is preliminary data.</text>
</comment>
<keyword evidence="2" id="KW-0732">Signal</keyword>
<feature type="signal peptide" evidence="2">
    <location>
        <begin position="1"/>
        <end position="23"/>
    </location>
</feature>
<keyword evidence="1" id="KW-0812">Transmembrane</keyword>
<dbReference type="STRING" id="34508.A0A4V6I7W1"/>
<dbReference type="SUPFAM" id="SSF63712">
    <property type="entry name" value="Nicotinic receptor ligand binding domain-like"/>
    <property type="match status" value="1"/>
</dbReference>
<dbReference type="Gene3D" id="2.70.170.10">
    <property type="entry name" value="Neurotransmitter-gated ion-channel ligand-binding domain"/>
    <property type="match status" value="1"/>
</dbReference>
<dbReference type="Pfam" id="PF02931">
    <property type="entry name" value="Neur_chan_LBD"/>
    <property type="match status" value="1"/>
</dbReference>
<accession>A0A4V6I7W1</accession>
<evidence type="ECO:0000259" key="3">
    <source>
        <dbReference type="Pfam" id="PF02931"/>
    </source>
</evidence>
<reference evidence="4 5" key="2">
    <citation type="journal article" date="2019" name="G3 (Bethesda)">
        <title>Hybrid Assembly of the Genome of the Entomopathogenic Nematode Steinernema carpocapsae Identifies the X-Chromosome.</title>
        <authorList>
            <person name="Serra L."/>
            <person name="Macchietto M."/>
            <person name="Macias-Munoz A."/>
            <person name="McGill C.J."/>
            <person name="Rodriguez I.M."/>
            <person name="Rodriguez B."/>
            <person name="Murad R."/>
            <person name="Mortazavi A."/>
        </authorList>
    </citation>
    <scope>NUCLEOTIDE SEQUENCE [LARGE SCALE GENOMIC DNA]</scope>
    <source>
        <strain evidence="4 5">ALL</strain>
    </source>
</reference>
<feature type="transmembrane region" description="Helical" evidence="1">
    <location>
        <begin position="344"/>
        <end position="367"/>
    </location>
</feature>
<feature type="transmembrane region" description="Helical" evidence="1">
    <location>
        <begin position="284"/>
        <end position="304"/>
    </location>
</feature>
<keyword evidence="1" id="KW-0472">Membrane</keyword>
<dbReference type="AlphaFoldDB" id="A0A4V6I7W1"/>
<dbReference type="EMBL" id="AZBU02000001">
    <property type="protein sequence ID" value="TMS35753.1"/>
    <property type="molecule type" value="Genomic_DNA"/>
</dbReference>